<evidence type="ECO:0000313" key="2">
    <source>
        <dbReference type="Proteomes" id="UP000186817"/>
    </source>
</evidence>
<organism evidence="1 2">
    <name type="scientific">Symbiodinium microadriaticum</name>
    <name type="common">Dinoflagellate</name>
    <name type="synonym">Zooxanthella microadriatica</name>
    <dbReference type="NCBI Taxonomy" id="2951"/>
    <lineage>
        <taxon>Eukaryota</taxon>
        <taxon>Sar</taxon>
        <taxon>Alveolata</taxon>
        <taxon>Dinophyceae</taxon>
        <taxon>Suessiales</taxon>
        <taxon>Symbiodiniaceae</taxon>
        <taxon>Symbiodinium</taxon>
    </lineage>
</organism>
<dbReference type="OrthoDB" id="451002at2759"/>
<reference evidence="1 2" key="1">
    <citation type="submission" date="2016-02" db="EMBL/GenBank/DDBJ databases">
        <title>Genome analysis of coral dinoflagellate symbionts highlights evolutionary adaptations to a symbiotic lifestyle.</title>
        <authorList>
            <person name="Aranda M."/>
            <person name="Li Y."/>
            <person name="Liew Y.J."/>
            <person name="Baumgarten S."/>
            <person name="Simakov O."/>
            <person name="Wilson M."/>
            <person name="Piel J."/>
            <person name="Ashoor H."/>
            <person name="Bougouffa S."/>
            <person name="Bajic V.B."/>
            <person name="Ryu T."/>
            <person name="Ravasi T."/>
            <person name="Bayer T."/>
            <person name="Micklem G."/>
            <person name="Kim H."/>
            <person name="Bhak J."/>
            <person name="Lajeunesse T.C."/>
            <person name="Voolstra C.R."/>
        </authorList>
    </citation>
    <scope>NUCLEOTIDE SEQUENCE [LARGE SCALE GENOMIC DNA]</scope>
    <source>
        <strain evidence="1 2">CCMP2467</strain>
    </source>
</reference>
<sequence length="418" mass="45401">MAVLSIELPRHLQYAALEEALLLQALRNLYQPRQLDPSFALYTRNELVYAAMHLLAEPELSVFIPYADELAQSLHADVLVKLPLPSIELCRGASRAEALAHAFLMEGTCSLWSGVREVIRDLGYAADRRIIADGYIFRLGLYNKGGLVGLTSETKSHKTVCQLLNTLVHKDQCNASEEHLQSLQIGLSHYDQGQLWIEDPRGSIYMEHHRDGLIRGSAHNTQAVASLFHAQKHYHATLPWSNGDRVVLIAYVARQHACAVQRYDHEPDAKSEPEELPGPVMSQELTFEVDVSVRQDLAYVVTGNDHHSAPEPCLAATGALSMAEMATSSDQMPAQSILMGDPGQDAAAASTESNPLYSTGAEAIEVLSEGSSEESSADFELISVTGGATAKMTGSASVITGSRNVPLSEAGSSLHMMD</sequence>
<accession>A0A1Q9D240</accession>
<dbReference type="EMBL" id="LSRX01000773">
    <property type="protein sequence ID" value="OLP89215.1"/>
    <property type="molecule type" value="Genomic_DNA"/>
</dbReference>
<gene>
    <name evidence="1" type="ORF">AK812_SmicGene29364</name>
</gene>
<comment type="caution">
    <text evidence="1">The sequence shown here is derived from an EMBL/GenBank/DDBJ whole genome shotgun (WGS) entry which is preliminary data.</text>
</comment>
<dbReference type="AlphaFoldDB" id="A0A1Q9D240"/>
<proteinExistence type="predicted"/>
<evidence type="ECO:0000313" key="1">
    <source>
        <dbReference type="EMBL" id="OLP89215.1"/>
    </source>
</evidence>
<dbReference type="Proteomes" id="UP000186817">
    <property type="component" value="Unassembled WGS sequence"/>
</dbReference>
<name>A0A1Q9D240_SYMMI</name>
<keyword evidence="2" id="KW-1185">Reference proteome</keyword>
<protein>
    <submittedName>
        <fullName evidence="1">Uncharacterized protein</fullName>
    </submittedName>
</protein>